<evidence type="ECO:0000313" key="4">
    <source>
        <dbReference type="Proteomes" id="UP000029714"/>
    </source>
</evidence>
<keyword evidence="4" id="KW-1185">Reference proteome</keyword>
<reference evidence="3" key="3">
    <citation type="submission" date="2018-04" db="EMBL/GenBank/DDBJ databases">
        <authorList>
            <person name="Sheh A."/>
            <person name="Shen Z."/>
            <person name="Mannion A.J."/>
            <person name="Fox J.G."/>
        </authorList>
    </citation>
    <scope>NUCLEOTIDE SEQUENCE</scope>
    <source>
        <strain evidence="3">MIT 97-6194</strain>
    </source>
</reference>
<dbReference type="SUPFAM" id="SSF143011">
    <property type="entry name" value="RelE-like"/>
    <property type="match status" value="1"/>
</dbReference>
<dbReference type="PANTHER" id="PTHR40588">
    <property type="entry name" value="MRNA INTERFERASE TOXIN YAFQ"/>
    <property type="match status" value="1"/>
</dbReference>
<sequence length="85" mass="10055">MIFISNDFENFFKTLNDKDKDLLAEVIRKIESKESLGQEYKIINLQGDLKDFFVCYVKPDLLLIYKEFENKLILVNAGNEKDLFK</sequence>
<evidence type="ECO:0000313" key="3">
    <source>
        <dbReference type="EMBL" id="TLD91471.1"/>
    </source>
</evidence>
<dbReference type="GO" id="GO:0006402">
    <property type="term" value="P:mRNA catabolic process"/>
    <property type="evidence" value="ECO:0007669"/>
    <property type="project" value="TreeGrafter"/>
</dbReference>
<dbReference type="GO" id="GO:0004521">
    <property type="term" value="F:RNA endonuclease activity"/>
    <property type="evidence" value="ECO:0007669"/>
    <property type="project" value="TreeGrafter"/>
</dbReference>
<name>A0A099B6T1_9HELI</name>
<dbReference type="Gene3D" id="3.30.2310.20">
    <property type="entry name" value="RelE-like"/>
    <property type="match status" value="1"/>
</dbReference>
<dbReference type="Proteomes" id="UP000029714">
    <property type="component" value="Unassembled WGS sequence"/>
</dbReference>
<dbReference type="RefSeq" id="WP_034570220.1">
    <property type="nucleotide sequence ID" value="NZ_JRMP02000039.1"/>
</dbReference>
<reference evidence="2 5" key="4">
    <citation type="submission" date="2019-12" db="EMBL/GenBank/DDBJ databases">
        <title>Multi-Generational Helicobacter saguini Isolates.</title>
        <authorList>
            <person name="Mannion A."/>
            <person name="Shen Z."/>
            <person name="Fox J.G."/>
        </authorList>
    </citation>
    <scope>NUCLEOTIDE SEQUENCE [LARGE SCALE GENOMIC DNA]</scope>
    <source>
        <strain evidence="2">16-048</strain>
        <strain evidence="5">16-048 (F4)</strain>
    </source>
</reference>
<proteinExistence type="predicted"/>
<evidence type="ECO:0000313" key="5">
    <source>
        <dbReference type="Proteomes" id="UP000477070"/>
    </source>
</evidence>
<dbReference type="EMBL" id="JRMP02000039">
    <property type="protein sequence ID" value="TLD91471.1"/>
    <property type="molecule type" value="Genomic_DNA"/>
</dbReference>
<dbReference type="Proteomes" id="UP000477070">
    <property type="component" value="Unassembled WGS sequence"/>
</dbReference>
<dbReference type="EMBL" id="QBIU01000002">
    <property type="protein sequence ID" value="MWV70209.1"/>
    <property type="molecule type" value="Genomic_DNA"/>
</dbReference>
<organism evidence="3 4">
    <name type="scientific">Helicobacter saguini</name>
    <dbReference type="NCBI Taxonomy" id="1548018"/>
    <lineage>
        <taxon>Bacteria</taxon>
        <taxon>Pseudomonadati</taxon>
        <taxon>Campylobacterota</taxon>
        <taxon>Epsilonproteobacteria</taxon>
        <taxon>Campylobacterales</taxon>
        <taxon>Helicobacteraceae</taxon>
        <taxon>Helicobacter</taxon>
    </lineage>
</organism>
<comment type="caution">
    <text evidence="3">The sequence shown here is derived from an EMBL/GenBank/DDBJ whole genome shotgun (WGS) entry which is preliminary data.</text>
</comment>
<evidence type="ECO:0000313" key="2">
    <source>
        <dbReference type="EMBL" id="MWV70209.1"/>
    </source>
</evidence>
<evidence type="ECO:0000256" key="1">
    <source>
        <dbReference type="ARBA" id="ARBA00022649"/>
    </source>
</evidence>
<protein>
    <submittedName>
        <fullName evidence="3">Type II toxin-antitoxin system mRNA interferase toxin, RelE/StbE family</fullName>
    </submittedName>
</protein>
<dbReference type="PANTHER" id="PTHR40588:SF1">
    <property type="entry name" value="MRNA INTERFERASE TOXIN YAFQ"/>
    <property type="match status" value="1"/>
</dbReference>
<dbReference type="OrthoDB" id="7030467at2"/>
<keyword evidence="1" id="KW-1277">Toxin-antitoxin system</keyword>
<dbReference type="GO" id="GO:0006415">
    <property type="term" value="P:translational termination"/>
    <property type="evidence" value="ECO:0007669"/>
    <property type="project" value="TreeGrafter"/>
</dbReference>
<dbReference type="InterPro" id="IPR004386">
    <property type="entry name" value="Toxin_YafQ-like"/>
</dbReference>
<dbReference type="Pfam" id="PF15738">
    <property type="entry name" value="YafQ_toxin"/>
    <property type="match status" value="1"/>
</dbReference>
<dbReference type="InterPro" id="IPR007712">
    <property type="entry name" value="RelE/ParE_toxin"/>
</dbReference>
<dbReference type="AlphaFoldDB" id="A0A099B6T1"/>
<gene>
    <name evidence="2" type="ORF">DCO61_09405</name>
    <name evidence="3" type="ORF">LS64_011970</name>
</gene>
<reference evidence="3 4" key="1">
    <citation type="journal article" date="2014" name="Genome Announc.">
        <title>Draft genome sequences of eight enterohepatic helicobacter species isolated from both laboratory and wild rodents.</title>
        <authorList>
            <person name="Sheh A."/>
            <person name="Shen Z."/>
            <person name="Fox J.G."/>
        </authorList>
    </citation>
    <scope>NUCLEOTIDE SEQUENCE [LARGE SCALE GENOMIC DNA]</scope>
    <source>
        <strain evidence="3 4">MIT 97-6194</strain>
    </source>
</reference>
<dbReference type="STRING" id="1548018.LS64_02570"/>
<reference evidence="3 4" key="2">
    <citation type="journal article" date="2016" name="Infect. Immun.">
        <title>Helicobacter saguini, a Novel Helicobacter Isolated from Cotton-Top Tamarins with Ulcerative Colitis, Has Proinflammatory Properties and Induces Typhlocolitis and Dysplasia in Gnotobiotic IL-10-/- Mice.</title>
        <authorList>
            <person name="Shen Z."/>
            <person name="Mannion A."/>
            <person name="Whary M.T."/>
            <person name="Muthupalani S."/>
            <person name="Sheh A."/>
            <person name="Feng Y."/>
            <person name="Gong G."/>
            <person name="Vandamme P."/>
            <person name="Holcombe H.R."/>
            <person name="Paster B.J."/>
            <person name="Fox J.G."/>
        </authorList>
    </citation>
    <scope>NUCLEOTIDE SEQUENCE [LARGE SCALE GENOMIC DNA]</scope>
    <source>
        <strain evidence="3 4">MIT 97-6194</strain>
    </source>
</reference>
<dbReference type="InterPro" id="IPR035093">
    <property type="entry name" value="RelE/ParE_toxin_dom_sf"/>
</dbReference>
<dbReference type="NCBIfam" id="TIGR02385">
    <property type="entry name" value="RelE_StbE"/>
    <property type="match status" value="1"/>
</dbReference>
<accession>A0A099B6T1</accession>